<feature type="transmembrane region" description="Helical" evidence="1">
    <location>
        <begin position="159"/>
        <end position="177"/>
    </location>
</feature>
<sequence length="326" mass="38069">MSSTKRKFCEHCQDFVSTRTYRQHLDLYYNKESGQWNIRQIQEESSDEERSDPADVDVCAEEVDQLHDVCIQRPVAMASLEGVPIHNLEEEDYLLVHGFDDSDSENDFIYHERMPHTLLKEVWDLPGEDVDTDFPQNQGQLPSVDVNNTSRINGSFKHLLRWLLIFLCLWSSFSSLSDNALEILLTFLRAMFDSMGTIFPVVASFAVLFPKSVHLLRKQLGLDKDRFIKYIVCPKCHTLYNFDDCYELVCSRKVTKKCTFVQFPNHRQHFRRTKCGEPLLKEVSLKSGGTKLYPHKVYCYNSIIDNLCQFLQRPGFVNKCELWQSR</sequence>
<comment type="caution">
    <text evidence="2">The sequence shown here is derived from an EMBL/GenBank/DDBJ whole genome shotgun (WGS) entry which is preliminary data.</text>
</comment>
<dbReference type="EMBL" id="CALNXJ010000010">
    <property type="protein sequence ID" value="CAH3106256.1"/>
    <property type="molecule type" value="Genomic_DNA"/>
</dbReference>
<protein>
    <submittedName>
        <fullName evidence="2">Uncharacterized protein</fullName>
    </submittedName>
</protein>
<reference evidence="2 3" key="1">
    <citation type="submission" date="2022-05" db="EMBL/GenBank/DDBJ databases">
        <authorList>
            <consortium name="Genoscope - CEA"/>
            <person name="William W."/>
        </authorList>
    </citation>
    <scope>NUCLEOTIDE SEQUENCE [LARGE SCALE GENOMIC DNA]</scope>
</reference>
<evidence type="ECO:0000313" key="2">
    <source>
        <dbReference type="EMBL" id="CAH3106256.1"/>
    </source>
</evidence>
<keyword evidence="1" id="KW-1133">Transmembrane helix</keyword>
<dbReference type="AlphaFoldDB" id="A0AAU9W6V3"/>
<dbReference type="Proteomes" id="UP001159428">
    <property type="component" value="Unassembled WGS sequence"/>
</dbReference>
<evidence type="ECO:0000256" key="1">
    <source>
        <dbReference type="SAM" id="Phobius"/>
    </source>
</evidence>
<name>A0AAU9W6V3_9CNID</name>
<keyword evidence="1" id="KW-0812">Transmembrane</keyword>
<accession>A0AAU9W6V3</accession>
<proteinExistence type="predicted"/>
<evidence type="ECO:0000313" key="3">
    <source>
        <dbReference type="Proteomes" id="UP001159428"/>
    </source>
</evidence>
<organism evidence="2 3">
    <name type="scientific">Pocillopora meandrina</name>
    <dbReference type="NCBI Taxonomy" id="46732"/>
    <lineage>
        <taxon>Eukaryota</taxon>
        <taxon>Metazoa</taxon>
        <taxon>Cnidaria</taxon>
        <taxon>Anthozoa</taxon>
        <taxon>Hexacorallia</taxon>
        <taxon>Scleractinia</taxon>
        <taxon>Astrocoeniina</taxon>
        <taxon>Pocilloporidae</taxon>
        <taxon>Pocillopora</taxon>
    </lineage>
</organism>
<keyword evidence="1" id="KW-0472">Membrane</keyword>
<keyword evidence="3" id="KW-1185">Reference proteome</keyword>
<feature type="transmembrane region" description="Helical" evidence="1">
    <location>
        <begin position="183"/>
        <end position="209"/>
    </location>
</feature>
<gene>
    <name evidence="2" type="ORF">PMEA_00001407</name>
</gene>
<feature type="non-terminal residue" evidence="2">
    <location>
        <position position="326"/>
    </location>
</feature>